<evidence type="ECO:0000256" key="9">
    <source>
        <dbReference type="ARBA" id="ARBA00022452"/>
    </source>
</evidence>
<comment type="catalytic activity">
    <reaction evidence="2">
        <text>a 1,2-diacyl-sn-glycero-3-phosphocholine + H2O = a 1-acyl-sn-glycero-3-phosphocholine + a fatty acid + H(+)</text>
        <dbReference type="Rhea" id="RHEA:15801"/>
        <dbReference type="ChEBI" id="CHEBI:15377"/>
        <dbReference type="ChEBI" id="CHEBI:15378"/>
        <dbReference type="ChEBI" id="CHEBI:28868"/>
        <dbReference type="ChEBI" id="CHEBI:57643"/>
        <dbReference type="ChEBI" id="CHEBI:58168"/>
        <dbReference type="EC" id="3.1.1.4"/>
    </reaction>
</comment>
<keyword evidence="17" id="KW-0472">Membrane</keyword>
<comment type="subcellular location">
    <subcellularLocation>
        <location evidence="4">Cell outer membrane</location>
        <topology evidence="4">Multi-pass membrane protein</topology>
    </subcellularLocation>
</comment>
<dbReference type="SUPFAM" id="SSF56931">
    <property type="entry name" value="Outer membrane phospholipase A (OMPLA)"/>
    <property type="match status" value="1"/>
</dbReference>
<dbReference type="Proteomes" id="UP001596023">
    <property type="component" value="Unassembled WGS sequence"/>
</dbReference>
<evidence type="ECO:0000256" key="5">
    <source>
        <dbReference type="ARBA" id="ARBA00010525"/>
    </source>
</evidence>
<dbReference type="EC" id="3.1.1.4" evidence="8"/>
<keyword evidence="16" id="KW-0443">Lipid metabolism</keyword>
<dbReference type="InterPro" id="IPR036541">
    <property type="entry name" value="PLipase_A1_sf"/>
</dbReference>
<evidence type="ECO:0000313" key="20">
    <source>
        <dbReference type="EMBL" id="MFC4675102.1"/>
    </source>
</evidence>
<evidence type="ECO:0000256" key="6">
    <source>
        <dbReference type="ARBA" id="ARBA00011702"/>
    </source>
</evidence>
<dbReference type="PRINTS" id="PR01486">
    <property type="entry name" value="PHPHLIPASEA1"/>
</dbReference>
<keyword evidence="21" id="KW-1185">Reference proteome</keyword>
<dbReference type="EC" id="3.1.1.32" evidence="7"/>
<evidence type="ECO:0000256" key="2">
    <source>
        <dbReference type="ARBA" id="ARBA00001604"/>
    </source>
</evidence>
<evidence type="ECO:0000256" key="18">
    <source>
        <dbReference type="ARBA" id="ARBA00023237"/>
    </source>
</evidence>
<dbReference type="PANTHER" id="PTHR40457:SF1">
    <property type="entry name" value="PHOSPHOLIPASE A1"/>
    <property type="match status" value="1"/>
</dbReference>
<organism evidence="20 21">
    <name type="scientific">Dysgonomonas termitidis</name>
    <dbReference type="NCBI Taxonomy" id="1516126"/>
    <lineage>
        <taxon>Bacteria</taxon>
        <taxon>Pseudomonadati</taxon>
        <taxon>Bacteroidota</taxon>
        <taxon>Bacteroidia</taxon>
        <taxon>Bacteroidales</taxon>
        <taxon>Dysgonomonadaceae</taxon>
        <taxon>Dysgonomonas</taxon>
    </lineage>
</organism>
<evidence type="ECO:0000256" key="12">
    <source>
        <dbReference type="ARBA" id="ARBA00022729"/>
    </source>
</evidence>
<evidence type="ECO:0000256" key="17">
    <source>
        <dbReference type="ARBA" id="ARBA00023136"/>
    </source>
</evidence>
<dbReference type="EMBL" id="JBHSGN010000090">
    <property type="protein sequence ID" value="MFC4675102.1"/>
    <property type="molecule type" value="Genomic_DNA"/>
</dbReference>
<name>A0ABV9KXX1_9BACT</name>
<reference evidence="21" key="1">
    <citation type="journal article" date="2019" name="Int. J. Syst. Evol. Microbiol.">
        <title>The Global Catalogue of Microorganisms (GCM) 10K type strain sequencing project: providing services to taxonomists for standard genome sequencing and annotation.</title>
        <authorList>
            <consortium name="The Broad Institute Genomics Platform"/>
            <consortium name="The Broad Institute Genome Sequencing Center for Infectious Disease"/>
            <person name="Wu L."/>
            <person name="Ma J."/>
        </authorList>
    </citation>
    <scope>NUCLEOTIDE SEQUENCE [LARGE SCALE GENOMIC DNA]</scope>
    <source>
        <strain evidence="21">CCUG 66188</strain>
    </source>
</reference>
<dbReference type="RefSeq" id="WP_379998005.1">
    <property type="nucleotide sequence ID" value="NZ_JBHSGN010000090.1"/>
</dbReference>
<keyword evidence="9" id="KW-1134">Transmembrane beta strand</keyword>
<dbReference type="InterPro" id="IPR003187">
    <property type="entry name" value="PLipase_A1"/>
</dbReference>
<comment type="subunit">
    <text evidence="6">Homodimer; dimerization is reversible, and the dimeric form is the active one.</text>
</comment>
<evidence type="ECO:0000256" key="16">
    <source>
        <dbReference type="ARBA" id="ARBA00023098"/>
    </source>
</evidence>
<comment type="similarity">
    <text evidence="5">Belongs to the phospholipase A1 family.</text>
</comment>
<keyword evidence="18" id="KW-0998">Cell outer membrane</keyword>
<evidence type="ECO:0000256" key="1">
    <source>
        <dbReference type="ARBA" id="ARBA00000111"/>
    </source>
</evidence>
<evidence type="ECO:0000313" key="21">
    <source>
        <dbReference type="Proteomes" id="UP001596023"/>
    </source>
</evidence>
<keyword evidence="12" id="KW-0732">Signal</keyword>
<keyword evidence="11" id="KW-0479">Metal-binding</keyword>
<evidence type="ECO:0000256" key="4">
    <source>
        <dbReference type="ARBA" id="ARBA00004571"/>
    </source>
</evidence>
<keyword evidence="14" id="KW-0106">Calcium</keyword>
<evidence type="ECO:0000256" key="11">
    <source>
        <dbReference type="ARBA" id="ARBA00022723"/>
    </source>
</evidence>
<proteinExistence type="inferred from homology"/>
<evidence type="ECO:0000256" key="15">
    <source>
        <dbReference type="ARBA" id="ARBA00022963"/>
    </source>
</evidence>
<comment type="catalytic activity">
    <reaction evidence="1">
        <text>a 1,2-diacyl-sn-glycero-3-phosphocholine + H2O = a 2-acyl-sn-glycero-3-phosphocholine + a fatty acid + H(+)</text>
        <dbReference type="Rhea" id="RHEA:18689"/>
        <dbReference type="ChEBI" id="CHEBI:15377"/>
        <dbReference type="ChEBI" id="CHEBI:15378"/>
        <dbReference type="ChEBI" id="CHEBI:28868"/>
        <dbReference type="ChEBI" id="CHEBI:57643"/>
        <dbReference type="ChEBI" id="CHEBI:57875"/>
        <dbReference type="EC" id="3.1.1.32"/>
    </reaction>
</comment>
<dbReference type="Gene3D" id="2.40.230.10">
    <property type="entry name" value="Phospholipase A1"/>
    <property type="match status" value="1"/>
</dbReference>
<evidence type="ECO:0000256" key="19">
    <source>
        <dbReference type="ARBA" id="ARBA00032375"/>
    </source>
</evidence>
<comment type="caution">
    <text evidence="20">The sequence shown here is derived from an EMBL/GenBank/DDBJ whole genome shotgun (WGS) entry which is preliminary data.</text>
</comment>
<gene>
    <name evidence="20" type="ORF">ACFO6W_15485</name>
</gene>
<comment type="cofactor">
    <cofactor evidence="3">
        <name>Ca(2+)</name>
        <dbReference type="ChEBI" id="CHEBI:29108"/>
    </cofactor>
</comment>
<evidence type="ECO:0000256" key="14">
    <source>
        <dbReference type="ARBA" id="ARBA00022837"/>
    </source>
</evidence>
<sequence length="304" mass="35452">MKTRIYIIAIFFTFIIHVPIAYSQENTILHVDSLSLRNNYLHEMQSINVLKHKPIEVSEDLVRAVLDKQAAFAVYKDNYMVTGIPLNKSVTRKSADAFFQFSIRHRVTRSVLPFNSFLYITYSQKSFWDIYDESSPFRDTNYNPGIGIGRYVIKDNKLKGAVMVSLEHESNGKAGEDSRSWNYVNLSAKYFYNMRLSAKAQIYLPYVDGGNNKDLLRYRGYGIFSVNYINKNNLWWFSLNIIPRDKFINPNLHTSLSFRVSKNSNQYLTLDYYAGYGEGLLNYKKYTNQIRIGFTIKPDFFSAY</sequence>
<protein>
    <recommendedName>
        <fullName evidence="19">Phosphatidylcholine 1-acylhydrolase</fullName>
        <ecNumber evidence="7">3.1.1.32</ecNumber>
        <ecNumber evidence="8">3.1.1.4</ecNumber>
    </recommendedName>
</protein>
<evidence type="ECO:0000256" key="3">
    <source>
        <dbReference type="ARBA" id="ARBA00001913"/>
    </source>
</evidence>
<dbReference type="Pfam" id="PF02253">
    <property type="entry name" value="PLA1"/>
    <property type="match status" value="1"/>
</dbReference>
<evidence type="ECO:0000256" key="10">
    <source>
        <dbReference type="ARBA" id="ARBA00022692"/>
    </source>
</evidence>
<evidence type="ECO:0000256" key="8">
    <source>
        <dbReference type="ARBA" id="ARBA00013278"/>
    </source>
</evidence>
<accession>A0ABV9KXX1</accession>
<keyword evidence="10" id="KW-0812">Transmembrane</keyword>
<evidence type="ECO:0000256" key="13">
    <source>
        <dbReference type="ARBA" id="ARBA00022801"/>
    </source>
</evidence>
<dbReference type="PANTHER" id="PTHR40457">
    <property type="entry name" value="PHOSPHOLIPASE A1"/>
    <property type="match status" value="1"/>
</dbReference>
<evidence type="ECO:0000256" key="7">
    <source>
        <dbReference type="ARBA" id="ARBA00013179"/>
    </source>
</evidence>
<keyword evidence="13" id="KW-0378">Hydrolase</keyword>
<keyword evidence="15" id="KW-0442">Lipid degradation</keyword>